<evidence type="ECO:0000313" key="3">
    <source>
        <dbReference type="Proteomes" id="UP000199518"/>
    </source>
</evidence>
<dbReference type="AlphaFoldDB" id="A0A1I3HIN1"/>
<keyword evidence="1" id="KW-0472">Membrane</keyword>
<feature type="transmembrane region" description="Helical" evidence="1">
    <location>
        <begin position="224"/>
        <end position="242"/>
    </location>
</feature>
<sequence>MSVNLVSDENLRAALQPYQVDPQTFEAGVRTKIATGSKDRVIASGAALSPLLRAAAVFLPLSMLGCRGSLAAAKLAPTSAGAKLLGYLAFPAITLFMLLGAAVLSVLKIRGLRHQNHPEVSGQIAKHEAVQQWWRDHKWGARVVFVASLMLGMFGASWLLFLFYILSFGILLSVITSLARLGIGSRFIIGSSCLLGLMFLGQAAAFSGMGAGDIHFLDQSLVPAVFYGGVVVIAILLLPCQFHTSHKMEGLGGTVALTKTGRLITSMLFVLIVLPSIGWFLYPTLFPATPMRIKHYVESFDHARFSSASWRKWEIPASWSIQSNLEPDLSKPRQLLGREIAGEQNPYILSTASRVGLLSADQIDQIKDYEKMLRSVLPSSPRLKSQRLTNLEQYDWVIRAAVLLDDLSTEDRDILEQRLHATLQTLPGETYVNLGELLHATQLLDVIKRPVNPEQYRAKVHALLREFHSQDSGGFQLAGGFRKYRKSEQEGENTWTQVLLGSGMPGDLDATSDAIELMTIYGAPDDLNLNWVRSFLRPRRSGNSDGKWISAVTLDRLNQLPDAHQPTWMEYVYYERTLLAAAVLVFLCIFATLSSPTSKTGVAANS</sequence>
<keyword evidence="3" id="KW-1185">Reference proteome</keyword>
<evidence type="ECO:0000313" key="2">
    <source>
        <dbReference type="EMBL" id="SFI35479.1"/>
    </source>
</evidence>
<dbReference type="STRING" id="1576369.SAMN05421753_10877"/>
<feature type="transmembrane region" description="Helical" evidence="1">
    <location>
        <begin position="41"/>
        <end position="64"/>
    </location>
</feature>
<accession>A0A1I3HIN1</accession>
<feature type="transmembrane region" description="Helical" evidence="1">
    <location>
        <begin position="139"/>
        <end position="156"/>
    </location>
</feature>
<feature type="transmembrane region" description="Helical" evidence="1">
    <location>
        <begin position="573"/>
        <end position="593"/>
    </location>
</feature>
<feature type="transmembrane region" description="Helical" evidence="1">
    <location>
        <begin position="193"/>
        <end position="212"/>
    </location>
</feature>
<protein>
    <submittedName>
        <fullName evidence="2">Uncharacterized protein</fullName>
    </submittedName>
</protein>
<dbReference type="RefSeq" id="WP_092050330.1">
    <property type="nucleotide sequence ID" value="NZ_FOQD01000008.1"/>
</dbReference>
<keyword evidence="1" id="KW-0812">Transmembrane</keyword>
<keyword evidence="1" id="KW-1133">Transmembrane helix</keyword>
<reference evidence="3" key="1">
    <citation type="submission" date="2016-10" db="EMBL/GenBank/DDBJ databases">
        <authorList>
            <person name="Varghese N."/>
            <person name="Submissions S."/>
        </authorList>
    </citation>
    <scope>NUCLEOTIDE SEQUENCE [LARGE SCALE GENOMIC DNA]</scope>
    <source>
        <strain evidence="3">DSM 26348</strain>
    </source>
</reference>
<dbReference type="OrthoDB" id="225552at2"/>
<gene>
    <name evidence="2" type="ORF">SAMN05421753_10877</name>
</gene>
<feature type="transmembrane region" description="Helical" evidence="1">
    <location>
        <begin position="84"/>
        <end position="107"/>
    </location>
</feature>
<name>A0A1I3HIN1_9PLAN</name>
<feature type="transmembrane region" description="Helical" evidence="1">
    <location>
        <begin position="263"/>
        <end position="282"/>
    </location>
</feature>
<dbReference type="Proteomes" id="UP000199518">
    <property type="component" value="Unassembled WGS sequence"/>
</dbReference>
<evidence type="ECO:0000256" key="1">
    <source>
        <dbReference type="SAM" id="Phobius"/>
    </source>
</evidence>
<dbReference type="EMBL" id="FOQD01000008">
    <property type="protein sequence ID" value="SFI35479.1"/>
    <property type="molecule type" value="Genomic_DNA"/>
</dbReference>
<organism evidence="2 3">
    <name type="scientific">Planctomicrobium piriforme</name>
    <dbReference type="NCBI Taxonomy" id="1576369"/>
    <lineage>
        <taxon>Bacteria</taxon>
        <taxon>Pseudomonadati</taxon>
        <taxon>Planctomycetota</taxon>
        <taxon>Planctomycetia</taxon>
        <taxon>Planctomycetales</taxon>
        <taxon>Planctomycetaceae</taxon>
        <taxon>Planctomicrobium</taxon>
    </lineage>
</organism>
<proteinExistence type="predicted"/>